<protein>
    <submittedName>
        <fullName evidence="1">Uncharacterized protein</fullName>
    </submittedName>
</protein>
<organism evidence="1 2">
    <name type="scientific">Meloidogyne enterolobii</name>
    <name type="common">Root-knot nematode worm</name>
    <name type="synonym">Meloidogyne mayaguensis</name>
    <dbReference type="NCBI Taxonomy" id="390850"/>
    <lineage>
        <taxon>Eukaryota</taxon>
        <taxon>Metazoa</taxon>
        <taxon>Ecdysozoa</taxon>
        <taxon>Nematoda</taxon>
        <taxon>Chromadorea</taxon>
        <taxon>Rhabditida</taxon>
        <taxon>Tylenchina</taxon>
        <taxon>Tylenchomorpha</taxon>
        <taxon>Tylenchoidea</taxon>
        <taxon>Meloidogynidae</taxon>
        <taxon>Meloidogyninae</taxon>
        <taxon>Meloidogyne</taxon>
    </lineage>
</organism>
<accession>A0A6V7VK63</accession>
<dbReference type="EMBL" id="CAJEWN010000252">
    <property type="protein sequence ID" value="CAD2175315.1"/>
    <property type="molecule type" value="Genomic_DNA"/>
</dbReference>
<dbReference type="SUPFAM" id="SSF52799">
    <property type="entry name" value="(Phosphotyrosine protein) phosphatases II"/>
    <property type="match status" value="1"/>
</dbReference>
<proteinExistence type="predicted"/>
<dbReference type="OrthoDB" id="542013at2759"/>
<dbReference type="InterPro" id="IPR029021">
    <property type="entry name" value="Prot-tyrosine_phosphatase-like"/>
</dbReference>
<dbReference type="AlphaFoldDB" id="A0A6V7VK63"/>
<dbReference type="Proteomes" id="UP000580250">
    <property type="component" value="Unassembled WGS sequence"/>
</dbReference>
<sequence length="128" mass="15288">MKNNKQFAVFILIDENILAMARPTERTFNEFNLIEQFRKEKIKTLINLQCVNEHDFCGPQLITHTGFSYDPEILMSRQIYYYNFGIPDFGTISVHSILNIAKVIWFSLKKGERKKRFNRRRIDRNLNL</sequence>
<evidence type="ECO:0000313" key="2">
    <source>
        <dbReference type="Proteomes" id="UP000580250"/>
    </source>
</evidence>
<name>A0A6V7VK63_MELEN</name>
<evidence type="ECO:0000313" key="1">
    <source>
        <dbReference type="EMBL" id="CAD2175315.1"/>
    </source>
</evidence>
<gene>
    <name evidence="1" type="ORF">MENT_LOCUS27033</name>
</gene>
<reference evidence="1 2" key="1">
    <citation type="submission" date="2020-08" db="EMBL/GenBank/DDBJ databases">
        <authorList>
            <person name="Koutsovoulos G."/>
            <person name="Danchin GJ E."/>
        </authorList>
    </citation>
    <scope>NUCLEOTIDE SEQUENCE [LARGE SCALE GENOMIC DNA]</scope>
</reference>
<comment type="caution">
    <text evidence="1">The sequence shown here is derived from an EMBL/GenBank/DDBJ whole genome shotgun (WGS) entry which is preliminary data.</text>
</comment>
<dbReference type="Gene3D" id="3.90.190.10">
    <property type="entry name" value="Protein tyrosine phosphatase superfamily"/>
    <property type="match status" value="1"/>
</dbReference>